<dbReference type="RefSeq" id="WP_078335831.1">
    <property type="nucleotide sequence ID" value="NZ_MAFQ01000014.1"/>
</dbReference>
<evidence type="ECO:0000313" key="1">
    <source>
        <dbReference type="EMBL" id="TDH18016.1"/>
    </source>
</evidence>
<evidence type="ECO:0000313" key="2">
    <source>
        <dbReference type="Proteomes" id="UP000295627"/>
    </source>
</evidence>
<reference evidence="1 2" key="1">
    <citation type="journal article" date="2019" name="Sci. Rep.">
        <title>Extended insight into the Mycobacterium chelonae-abscessus complex through whole genome sequencing of Mycobacterium salmoniphilum outbreak and Mycobacterium salmoniphilum-like strains.</title>
        <authorList>
            <person name="Behra P.R.K."/>
            <person name="Das S."/>
            <person name="Pettersson B.M.F."/>
            <person name="Shirreff L."/>
            <person name="DuCote T."/>
            <person name="Jacobsson K.G."/>
            <person name="Ennis D.G."/>
            <person name="Kirsebom L.A."/>
        </authorList>
    </citation>
    <scope>NUCLEOTIDE SEQUENCE [LARGE SCALE GENOMIC DNA]</scope>
    <source>
        <strain evidence="1 2">DSM 45524</strain>
    </source>
</reference>
<dbReference type="AlphaFoldDB" id="A0A4R5P4S6"/>
<name>A0A4R5P4S6_9MYCO</name>
<accession>A0A4R5P4S6</accession>
<gene>
    <name evidence="1" type="ORF">EJ571_25150</name>
</gene>
<sequence>MTLETGTAGTDPTDAIATMEQASKLATRLLHSADRDDTSMGLWRLIASPLLAAILFDVSPAGAGGGIARAKIIAHHPDDSDQSGTRNWLTVAAACPDEHLAKRLRDSSALEGDQRASIQAALGWALEGDYGEVRP</sequence>
<dbReference type="EMBL" id="RXLR01000024">
    <property type="protein sequence ID" value="TDH18016.1"/>
    <property type="molecule type" value="Genomic_DNA"/>
</dbReference>
<proteinExistence type="predicted"/>
<organism evidence="1 2">
    <name type="scientific">Mycobacteroides franklinii</name>
    <dbReference type="NCBI Taxonomy" id="948102"/>
    <lineage>
        <taxon>Bacteria</taxon>
        <taxon>Bacillati</taxon>
        <taxon>Actinomycetota</taxon>
        <taxon>Actinomycetes</taxon>
        <taxon>Mycobacteriales</taxon>
        <taxon>Mycobacteriaceae</taxon>
        <taxon>Mycobacteroides</taxon>
    </lineage>
</organism>
<comment type="caution">
    <text evidence="1">The sequence shown here is derived from an EMBL/GenBank/DDBJ whole genome shotgun (WGS) entry which is preliminary data.</text>
</comment>
<dbReference type="Proteomes" id="UP000295627">
    <property type="component" value="Unassembled WGS sequence"/>
</dbReference>
<protein>
    <submittedName>
        <fullName evidence="1">Uncharacterized protein</fullName>
    </submittedName>
</protein>